<dbReference type="GO" id="GO:0003824">
    <property type="term" value="F:catalytic activity"/>
    <property type="evidence" value="ECO:0007669"/>
    <property type="project" value="InterPro"/>
</dbReference>
<evidence type="ECO:0000256" key="3">
    <source>
        <dbReference type="ARBA" id="ARBA00022723"/>
    </source>
</evidence>
<reference evidence="7" key="1">
    <citation type="journal article" date="2014" name="Front. Microbiol.">
        <title>High frequency of phylogenetically diverse reductive dehalogenase-homologous genes in deep subseafloor sedimentary metagenomes.</title>
        <authorList>
            <person name="Kawai M."/>
            <person name="Futagami T."/>
            <person name="Toyoda A."/>
            <person name="Takaki Y."/>
            <person name="Nishi S."/>
            <person name="Hori S."/>
            <person name="Arai W."/>
            <person name="Tsubouchi T."/>
            <person name="Morono Y."/>
            <person name="Uchiyama I."/>
            <person name="Ito T."/>
            <person name="Fujiyama A."/>
            <person name="Inagaki F."/>
            <person name="Takami H."/>
        </authorList>
    </citation>
    <scope>NUCLEOTIDE SEQUENCE</scope>
    <source>
        <strain evidence="7">Expedition CK06-06</strain>
    </source>
</reference>
<dbReference type="AlphaFoldDB" id="X1D3C1"/>
<evidence type="ECO:0000256" key="5">
    <source>
        <dbReference type="ARBA" id="ARBA00023014"/>
    </source>
</evidence>
<dbReference type="PROSITE" id="PS51332">
    <property type="entry name" value="B12_BINDING"/>
    <property type="match status" value="1"/>
</dbReference>
<dbReference type="GO" id="GO:0046872">
    <property type="term" value="F:metal ion binding"/>
    <property type="evidence" value="ECO:0007669"/>
    <property type="project" value="UniProtKB-KW"/>
</dbReference>
<sequence length="235" mass="27520">MIASILKELKPDIKIIVGGYHPSAVPNDFLFQNSPFDFVIRGEGERFFLDLLRNGNIIKTPKTRVVIPEPIDLNSLPFPNYLGYLDMYPDFSSKMNFELFVSRGCPGNCYFCGSNFRFRNLEYIKAKLFFTELYNIAQKNDVKRFNFSDQCFNALKYKYKWLELIKKNKLNEDMEFSCQARIDYFSKKMLKKFQEANMVVGYGLESISKEMLVGMNKISIKEVNSYVKKTHEIIE</sequence>
<evidence type="ECO:0000256" key="1">
    <source>
        <dbReference type="ARBA" id="ARBA00001966"/>
    </source>
</evidence>
<dbReference type="GO" id="GO:0051536">
    <property type="term" value="F:iron-sulfur cluster binding"/>
    <property type="evidence" value="ECO:0007669"/>
    <property type="project" value="UniProtKB-KW"/>
</dbReference>
<dbReference type="EMBL" id="BART01027207">
    <property type="protein sequence ID" value="GAG90971.1"/>
    <property type="molecule type" value="Genomic_DNA"/>
</dbReference>
<name>X1D3C1_9ZZZZ</name>
<dbReference type="Gene3D" id="3.40.50.280">
    <property type="entry name" value="Cobalamin-binding domain"/>
    <property type="match status" value="1"/>
</dbReference>
<dbReference type="PANTHER" id="PTHR43409:SF16">
    <property type="entry name" value="SLR0320 PROTEIN"/>
    <property type="match status" value="1"/>
</dbReference>
<gene>
    <name evidence="7" type="ORF">S01H4_48290</name>
</gene>
<comment type="cofactor">
    <cofactor evidence="1">
        <name>[4Fe-4S] cluster</name>
        <dbReference type="ChEBI" id="CHEBI:49883"/>
    </cofactor>
</comment>
<dbReference type="SUPFAM" id="SSF102114">
    <property type="entry name" value="Radical SAM enzymes"/>
    <property type="match status" value="1"/>
</dbReference>
<dbReference type="InterPro" id="IPR007197">
    <property type="entry name" value="rSAM"/>
</dbReference>
<comment type="caution">
    <text evidence="7">The sequence shown here is derived from an EMBL/GenBank/DDBJ whole genome shotgun (WGS) entry which is preliminary data.</text>
</comment>
<dbReference type="InterPro" id="IPR006158">
    <property type="entry name" value="Cobalamin-bd"/>
</dbReference>
<proteinExistence type="predicted"/>
<dbReference type="SFLD" id="SFLDG01082">
    <property type="entry name" value="B12-binding_domain_containing"/>
    <property type="match status" value="1"/>
</dbReference>
<dbReference type="InterPro" id="IPR051198">
    <property type="entry name" value="BchE-like"/>
</dbReference>
<keyword evidence="2" id="KW-0949">S-adenosyl-L-methionine</keyword>
<dbReference type="Gene3D" id="3.80.30.20">
    <property type="entry name" value="tm_1862 like domain"/>
    <property type="match status" value="1"/>
</dbReference>
<accession>X1D3C1</accession>
<evidence type="ECO:0000256" key="2">
    <source>
        <dbReference type="ARBA" id="ARBA00022691"/>
    </source>
</evidence>
<feature type="non-terminal residue" evidence="7">
    <location>
        <position position="235"/>
    </location>
</feature>
<dbReference type="InterPro" id="IPR058240">
    <property type="entry name" value="rSAM_sf"/>
</dbReference>
<dbReference type="SFLD" id="SFLDS00029">
    <property type="entry name" value="Radical_SAM"/>
    <property type="match status" value="1"/>
</dbReference>
<dbReference type="GO" id="GO:0031419">
    <property type="term" value="F:cobalamin binding"/>
    <property type="evidence" value="ECO:0007669"/>
    <property type="project" value="InterPro"/>
</dbReference>
<protein>
    <recommendedName>
        <fullName evidence="6">B12-binding domain-containing protein</fullName>
    </recommendedName>
</protein>
<evidence type="ECO:0000256" key="4">
    <source>
        <dbReference type="ARBA" id="ARBA00023004"/>
    </source>
</evidence>
<keyword evidence="3" id="KW-0479">Metal-binding</keyword>
<organism evidence="7">
    <name type="scientific">marine sediment metagenome</name>
    <dbReference type="NCBI Taxonomy" id="412755"/>
    <lineage>
        <taxon>unclassified sequences</taxon>
        <taxon>metagenomes</taxon>
        <taxon>ecological metagenomes</taxon>
    </lineage>
</organism>
<feature type="domain" description="B12-binding" evidence="6">
    <location>
        <begin position="1"/>
        <end position="62"/>
    </location>
</feature>
<evidence type="ECO:0000259" key="6">
    <source>
        <dbReference type="PROSITE" id="PS51332"/>
    </source>
</evidence>
<evidence type="ECO:0000313" key="7">
    <source>
        <dbReference type="EMBL" id="GAG90971.1"/>
    </source>
</evidence>
<dbReference type="GO" id="GO:0005829">
    <property type="term" value="C:cytosol"/>
    <property type="evidence" value="ECO:0007669"/>
    <property type="project" value="TreeGrafter"/>
</dbReference>
<dbReference type="Pfam" id="PF02310">
    <property type="entry name" value="B12-binding"/>
    <property type="match status" value="1"/>
</dbReference>
<keyword evidence="5" id="KW-0411">Iron-sulfur</keyword>
<dbReference type="InterPro" id="IPR023404">
    <property type="entry name" value="rSAM_horseshoe"/>
</dbReference>
<keyword evidence="4" id="KW-0408">Iron</keyword>
<dbReference type="PANTHER" id="PTHR43409">
    <property type="entry name" value="ANAEROBIC MAGNESIUM-PROTOPORPHYRIN IX MONOMETHYL ESTER CYCLASE-RELATED"/>
    <property type="match status" value="1"/>
</dbReference>
<dbReference type="Pfam" id="PF04055">
    <property type="entry name" value="Radical_SAM"/>
    <property type="match status" value="1"/>
</dbReference>